<keyword evidence="3" id="KW-1185">Reference proteome</keyword>
<name>A0A1E5BWL8_9GAMM</name>
<gene>
    <name evidence="2" type="ORF">A1OK_16995</name>
</gene>
<dbReference type="Gene3D" id="2.160.20.10">
    <property type="entry name" value="Single-stranded right-handed beta-helix, Pectin lyase-like"/>
    <property type="match status" value="2"/>
</dbReference>
<evidence type="ECO:0000259" key="1">
    <source>
        <dbReference type="Pfam" id="PF05048"/>
    </source>
</evidence>
<dbReference type="InterPro" id="IPR006626">
    <property type="entry name" value="PbH1"/>
</dbReference>
<dbReference type="InterPro" id="IPR012334">
    <property type="entry name" value="Pectin_lyas_fold"/>
</dbReference>
<protein>
    <recommendedName>
        <fullName evidence="1">Periplasmic copper-binding protein NosD beta helix domain-containing protein</fullName>
    </recommendedName>
</protein>
<proteinExistence type="predicted"/>
<evidence type="ECO:0000313" key="2">
    <source>
        <dbReference type="EMBL" id="OEE57656.1"/>
    </source>
</evidence>
<reference evidence="2 3" key="1">
    <citation type="journal article" date="2012" name="Science">
        <title>Ecological populations of bacteria act as socially cohesive units of antibiotic production and resistance.</title>
        <authorList>
            <person name="Cordero O.X."/>
            <person name="Wildschutte H."/>
            <person name="Kirkup B."/>
            <person name="Proehl S."/>
            <person name="Ngo L."/>
            <person name="Hussain F."/>
            <person name="Le Roux F."/>
            <person name="Mincer T."/>
            <person name="Polz M.F."/>
        </authorList>
    </citation>
    <scope>NUCLEOTIDE SEQUENCE [LARGE SCALE GENOMIC DNA]</scope>
    <source>
        <strain evidence="2 3">FF-454</strain>
    </source>
</reference>
<dbReference type="Proteomes" id="UP000095039">
    <property type="component" value="Unassembled WGS sequence"/>
</dbReference>
<dbReference type="Pfam" id="PF05048">
    <property type="entry name" value="NosD"/>
    <property type="match status" value="1"/>
</dbReference>
<evidence type="ECO:0000313" key="3">
    <source>
        <dbReference type="Proteomes" id="UP000095039"/>
    </source>
</evidence>
<dbReference type="SUPFAM" id="SSF51126">
    <property type="entry name" value="Pectin lyase-like"/>
    <property type="match status" value="2"/>
</dbReference>
<dbReference type="SMART" id="SM00710">
    <property type="entry name" value="PbH1"/>
    <property type="match status" value="8"/>
</dbReference>
<feature type="domain" description="Periplasmic copper-binding protein NosD beta helix" evidence="1">
    <location>
        <begin position="774"/>
        <end position="896"/>
    </location>
</feature>
<dbReference type="AlphaFoldDB" id="A0A1E5BWL8"/>
<dbReference type="Pfam" id="PF20129">
    <property type="entry name" value="DUF6519"/>
    <property type="match status" value="2"/>
</dbReference>
<dbReference type="EMBL" id="AJWN02000107">
    <property type="protein sequence ID" value="OEE57656.1"/>
    <property type="molecule type" value="Genomic_DNA"/>
</dbReference>
<organism evidence="2 3">
    <name type="scientific">Enterovibrio norvegicus FF-454</name>
    <dbReference type="NCBI Taxonomy" id="1185651"/>
    <lineage>
        <taxon>Bacteria</taxon>
        <taxon>Pseudomonadati</taxon>
        <taxon>Pseudomonadota</taxon>
        <taxon>Gammaproteobacteria</taxon>
        <taxon>Vibrionales</taxon>
        <taxon>Vibrionaceae</taxon>
        <taxon>Enterovibrio</taxon>
    </lineage>
</organism>
<dbReference type="InterPro" id="IPR011050">
    <property type="entry name" value="Pectin_lyase_fold/virulence"/>
</dbReference>
<comment type="caution">
    <text evidence="2">The sequence shown here is derived from an EMBL/GenBank/DDBJ whole genome shotgun (WGS) entry which is preliminary data.</text>
</comment>
<dbReference type="RefSeq" id="WP_016958813.1">
    <property type="nucleotide sequence ID" value="NZ_AJWN02000107.1"/>
</dbReference>
<sequence>MAVDISGKTFDPRHNYAELVSMQGRVVSDTPLNEAAAMIDRRFRAETIDLAGFCGYPAHLPDSFRLDVVAGSLLIHPGRYYVDGLLAENFGYDEHHFSLPLEELHSEVPIPFDDQPYRPMLTSADPGIQPEDVRYLAYLDVWKRPVTFLEAPDLVDPAIGVDTSARMQTVWQVRLFGPVGEGITCNTDDEDIEGWDAFIAPSSGRLSSRANPASAVNDPCLLPPEGGYRGLENRTYMVAVHDVNEAGLPLMKWSRVNGAFAGRILAQPANNTLTLEQVAKDDYLRFSAGDWAEITDDVRVLEGLPGTMVRILSVNDAANTVVLVNPLAAGEIVLVPASTAANQTLHPILRRWDQFGVVLDTDGNEITNLDAPASDGLIAVPEGVFIALEDGVEVALSRDAGAGAYHIGDNWSFVTRYADSSVETLTNAPPQAFHHHRCRLAVIDALNGEFVAPVFQDCRDPIGVTGCCTVVVRPGEDIQTALDSLSPEFGGCVCLKVGVHVIRRPLRIRYPNVTLHGESHGAQIRHLGNDAALLVSGEQEETLSGIHVTMISVLTGLSTEKPQGVMVFRHVQDSLIEDCRVISTRESAVPTDNPAIGLFDCERVRVAQCSLSGTQIGVWMDDGGEDLVIENNQINAHVDKGGQESGIVGVGVARLTGRVQVLGNDIQGYVRGVVINNQPLGRSLSTASYSTVMGNRIVLGRFQSNQEAVAIESACAFGVVSENQIMLAAEDSTGIMVRGLGALIERNRIQTQEQIESQIAILLGGDDEMFTGGITVAQNWIQGCTGNIVAEQVAGLRIKNNDFAGDSGDELAVSLSECTVVNVDDNTLSGCTIGVFASQSEDIQVQNNHIVDGGAAVLCERCVRVDIANNQISNCRNGGIFVALCLARAAIIGNRLNYVGAEGKNVLASSIACIFQLGECHVESNEVLNTGVSKDEKVNPARTVGIGALFVLEARIESNLVSYSDLLTRERTLEDRALLMQGLIEIAFPLGATALRIGYSAQVSNNKFLGRGADTVVEILSNSLIDNFHIRFERVFFNNNYVEHVGFVPDEIGQHATVVLRGFRAVVMGNQVKANTRFLPSFDFNNMQGPFVGNITTSSVINHAEFPAPQNAFNQQI</sequence>
<accession>A0A1E5BWL8</accession>
<dbReference type="InterPro" id="IPR045392">
    <property type="entry name" value="DUF6519"/>
</dbReference>
<dbReference type="InterPro" id="IPR007742">
    <property type="entry name" value="NosD_dom"/>
</dbReference>